<dbReference type="PANTHER" id="PTHR33236:SF5">
    <property type="entry name" value="CUB DOMAIN-CONTAINING PROTEIN"/>
    <property type="match status" value="1"/>
</dbReference>
<dbReference type="SUPFAM" id="SSF49854">
    <property type="entry name" value="Spermadhesin, CUB domain"/>
    <property type="match status" value="1"/>
</dbReference>
<dbReference type="InterPro" id="IPR035914">
    <property type="entry name" value="Sperma_CUB_dom_sf"/>
</dbReference>
<protein>
    <recommendedName>
        <fullName evidence="3">CUB domain-containing protein</fullName>
    </recommendedName>
</protein>
<proteinExistence type="predicted"/>
<dbReference type="PROSITE" id="PS01180">
    <property type="entry name" value="CUB"/>
    <property type="match status" value="1"/>
</dbReference>
<dbReference type="InterPro" id="IPR000859">
    <property type="entry name" value="CUB_dom"/>
</dbReference>
<dbReference type="Pfam" id="PF26080">
    <property type="entry name" value="CUB_animal"/>
    <property type="match status" value="1"/>
</dbReference>
<feature type="domain" description="CUB" evidence="3">
    <location>
        <begin position="55"/>
        <end position="163"/>
    </location>
</feature>
<evidence type="ECO:0000313" key="5">
    <source>
        <dbReference type="Proteomes" id="UP001233999"/>
    </source>
</evidence>
<organism evidence="4 5">
    <name type="scientific">Diploptera punctata</name>
    <name type="common">Pacific beetle cockroach</name>
    <dbReference type="NCBI Taxonomy" id="6984"/>
    <lineage>
        <taxon>Eukaryota</taxon>
        <taxon>Metazoa</taxon>
        <taxon>Ecdysozoa</taxon>
        <taxon>Arthropoda</taxon>
        <taxon>Hexapoda</taxon>
        <taxon>Insecta</taxon>
        <taxon>Pterygota</taxon>
        <taxon>Neoptera</taxon>
        <taxon>Polyneoptera</taxon>
        <taxon>Dictyoptera</taxon>
        <taxon>Blattodea</taxon>
        <taxon>Blaberoidea</taxon>
        <taxon>Blaberidae</taxon>
        <taxon>Diplopterinae</taxon>
        <taxon>Diploptera</taxon>
    </lineage>
</organism>
<reference evidence="4" key="1">
    <citation type="journal article" date="2023" name="IScience">
        <title>Live-bearing cockroach genome reveals convergent evolutionary mechanisms linked to viviparity in insects and beyond.</title>
        <authorList>
            <person name="Fouks B."/>
            <person name="Harrison M.C."/>
            <person name="Mikhailova A.A."/>
            <person name="Marchal E."/>
            <person name="English S."/>
            <person name="Carruthers M."/>
            <person name="Jennings E.C."/>
            <person name="Chiamaka E.L."/>
            <person name="Frigard R.A."/>
            <person name="Pippel M."/>
            <person name="Attardo G.M."/>
            <person name="Benoit J.B."/>
            <person name="Bornberg-Bauer E."/>
            <person name="Tobe S.S."/>
        </authorList>
    </citation>
    <scope>NUCLEOTIDE SEQUENCE</scope>
    <source>
        <strain evidence="4">Stay&amp;Tobe</strain>
    </source>
</reference>
<gene>
    <name evidence="4" type="ORF">L9F63_002450</name>
</gene>
<keyword evidence="1" id="KW-1015">Disulfide bond</keyword>
<evidence type="ECO:0000256" key="1">
    <source>
        <dbReference type="ARBA" id="ARBA00023157"/>
    </source>
</evidence>
<dbReference type="Proteomes" id="UP001233999">
    <property type="component" value="Unassembled WGS sequence"/>
</dbReference>
<reference evidence="4" key="2">
    <citation type="submission" date="2023-05" db="EMBL/GenBank/DDBJ databases">
        <authorList>
            <person name="Fouks B."/>
        </authorList>
    </citation>
    <scope>NUCLEOTIDE SEQUENCE</scope>
    <source>
        <strain evidence="4">Stay&amp;Tobe</strain>
        <tissue evidence="4">Testes</tissue>
    </source>
</reference>
<evidence type="ECO:0000259" key="3">
    <source>
        <dbReference type="PROSITE" id="PS01180"/>
    </source>
</evidence>
<evidence type="ECO:0000313" key="4">
    <source>
        <dbReference type="EMBL" id="KAJ9585755.1"/>
    </source>
</evidence>
<evidence type="ECO:0000256" key="2">
    <source>
        <dbReference type="PROSITE-ProRule" id="PRU00059"/>
    </source>
</evidence>
<sequence length="252" mass="27085">FSLFNVIRFQNVQCVGTNNLRGTCFARKECTNLGGISSGSCARGWGTCCIIQKTCGDSTKLNCTYFSNTDYPGLYSDGGRCTITLRLDFLDFTLAQPDANGNCLDDSFVVSGGSSVVPVICGENTGQHVYVDFASDSSPILITVSTNPSVSANRKWNIKITQIECSNTERAPSGCLMYYSAISGKVMSFNYASSGRGIELPWTREIANLNYGVCIKMAPNYCTIQWSQSSGDAYSFTVSGDTGGIATDLLGM</sequence>
<accession>A0AAD7ZRW3</accession>
<dbReference type="InterPro" id="IPR058698">
    <property type="entry name" value="CUB_metazoa"/>
</dbReference>
<feature type="non-terminal residue" evidence="4">
    <location>
        <position position="1"/>
    </location>
</feature>
<comment type="caution">
    <text evidence="4">The sequence shown here is derived from an EMBL/GenBank/DDBJ whole genome shotgun (WGS) entry which is preliminary data.</text>
</comment>
<dbReference type="PANTHER" id="PTHR33236">
    <property type="entry name" value="INTRAFLAGELLAR TRANSPORT PROTEIN 122 FAMILY PROTEIN-RELATED"/>
    <property type="match status" value="1"/>
</dbReference>
<comment type="caution">
    <text evidence="2">Lacks conserved residue(s) required for the propagation of feature annotation.</text>
</comment>
<name>A0AAD7ZRW3_DIPPU</name>
<dbReference type="EMBL" id="JASPKZ010007250">
    <property type="protein sequence ID" value="KAJ9585755.1"/>
    <property type="molecule type" value="Genomic_DNA"/>
</dbReference>
<dbReference type="AlphaFoldDB" id="A0AAD7ZRW3"/>
<dbReference type="Gene3D" id="2.60.120.290">
    <property type="entry name" value="Spermadhesin, CUB domain"/>
    <property type="match status" value="1"/>
</dbReference>
<keyword evidence="5" id="KW-1185">Reference proteome</keyword>